<name>A0A060M0T8_9BACI</name>
<dbReference type="InterPro" id="IPR019888">
    <property type="entry name" value="Tscrpt_reg_AsnC-like"/>
</dbReference>
<dbReference type="GO" id="GO:0005829">
    <property type="term" value="C:cytosol"/>
    <property type="evidence" value="ECO:0007669"/>
    <property type="project" value="TreeGrafter"/>
</dbReference>
<dbReference type="Gene3D" id="1.10.10.10">
    <property type="entry name" value="Winged helix-like DNA-binding domain superfamily/Winged helix DNA-binding domain"/>
    <property type="match status" value="1"/>
</dbReference>
<evidence type="ECO:0000313" key="6">
    <source>
        <dbReference type="Proteomes" id="UP000027142"/>
    </source>
</evidence>
<dbReference type="eggNOG" id="COG1522">
    <property type="taxonomic scope" value="Bacteria"/>
</dbReference>
<keyword evidence="1" id="KW-0805">Transcription regulation</keyword>
<organism evidence="5 6">
    <name type="scientific">Shouchella lehensis G1</name>
    <dbReference type="NCBI Taxonomy" id="1246626"/>
    <lineage>
        <taxon>Bacteria</taxon>
        <taxon>Bacillati</taxon>
        <taxon>Bacillota</taxon>
        <taxon>Bacilli</taxon>
        <taxon>Bacillales</taxon>
        <taxon>Bacillaceae</taxon>
        <taxon>Shouchella</taxon>
    </lineage>
</organism>
<dbReference type="PRINTS" id="PR00033">
    <property type="entry name" value="HTHASNC"/>
</dbReference>
<dbReference type="AlphaFoldDB" id="A0A060M0T8"/>
<dbReference type="InterPro" id="IPR000485">
    <property type="entry name" value="AsnC-type_HTH_dom"/>
</dbReference>
<dbReference type="GO" id="GO:0043200">
    <property type="term" value="P:response to amino acid"/>
    <property type="evidence" value="ECO:0007669"/>
    <property type="project" value="TreeGrafter"/>
</dbReference>
<dbReference type="PANTHER" id="PTHR30154">
    <property type="entry name" value="LEUCINE-RESPONSIVE REGULATORY PROTEIN"/>
    <property type="match status" value="1"/>
</dbReference>
<dbReference type="SUPFAM" id="SSF54909">
    <property type="entry name" value="Dimeric alpha+beta barrel"/>
    <property type="match status" value="1"/>
</dbReference>
<dbReference type="RefSeq" id="WP_038482720.1">
    <property type="nucleotide sequence ID" value="NZ_CP003923.1"/>
</dbReference>
<dbReference type="InterPro" id="IPR036388">
    <property type="entry name" value="WH-like_DNA-bd_sf"/>
</dbReference>
<dbReference type="GO" id="GO:0043565">
    <property type="term" value="F:sequence-specific DNA binding"/>
    <property type="evidence" value="ECO:0007669"/>
    <property type="project" value="InterPro"/>
</dbReference>
<evidence type="ECO:0000256" key="2">
    <source>
        <dbReference type="ARBA" id="ARBA00023125"/>
    </source>
</evidence>
<dbReference type="KEGG" id="ble:BleG1_3066"/>
<dbReference type="InterPro" id="IPR036390">
    <property type="entry name" value="WH_DNA-bd_sf"/>
</dbReference>
<dbReference type="HOGENOM" id="CLU_091233_5_2_9"/>
<dbReference type="InterPro" id="IPR011008">
    <property type="entry name" value="Dimeric_a/b-barrel"/>
</dbReference>
<evidence type="ECO:0000259" key="4">
    <source>
        <dbReference type="PROSITE" id="PS50956"/>
    </source>
</evidence>
<dbReference type="Pfam" id="PF13412">
    <property type="entry name" value="HTH_24"/>
    <property type="match status" value="1"/>
</dbReference>
<dbReference type="Gene3D" id="3.30.70.920">
    <property type="match status" value="1"/>
</dbReference>
<keyword evidence="2" id="KW-0238">DNA-binding</keyword>
<dbReference type="EMBL" id="CP003923">
    <property type="protein sequence ID" value="AIC95630.1"/>
    <property type="molecule type" value="Genomic_DNA"/>
</dbReference>
<dbReference type="OrthoDB" id="529868at2"/>
<sequence length="152" mass="17402">MEKLDSLDFKILDLYQKNGKLTYSQMARQLHVSEGTIRQRSKKMVNSGVFNFIIKIDPIKLGLSVKAIIGLNVKVGKQDEVGKWLASFKEIICVDSVSGYHHFIVQAYFNDNERLLRFVNETLTQSPFIQQLDVSIQLKAYKNVLGYSLTDK</sequence>
<dbReference type="PROSITE" id="PS50956">
    <property type="entry name" value="HTH_ASNC_2"/>
    <property type="match status" value="1"/>
</dbReference>
<dbReference type="Proteomes" id="UP000027142">
    <property type="component" value="Chromosome"/>
</dbReference>
<protein>
    <submittedName>
        <fullName evidence="5">HTH-type transcriptional regulator</fullName>
    </submittedName>
</protein>
<gene>
    <name evidence="5" type="ORF">BleG1_3066</name>
</gene>
<evidence type="ECO:0000256" key="1">
    <source>
        <dbReference type="ARBA" id="ARBA00023015"/>
    </source>
</evidence>
<dbReference type="SMART" id="SM00344">
    <property type="entry name" value="HTH_ASNC"/>
    <property type="match status" value="1"/>
</dbReference>
<keyword evidence="3" id="KW-0804">Transcription</keyword>
<dbReference type="InterPro" id="IPR019887">
    <property type="entry name" value="Tscrpt_reg_AsnC/Lrp_C"/>
</dbReference>
<dbReference type="SUPFAM" id="SSF46785">
    <property type="entry name" value="Winged helix' DNA-binding domain"/>
    <property type="match status" value="1"/>
</dbReference>
<dbReference type="PATRIC" id="fig|1246626.3.peg.3058"/>
<keyword evidence="6" id="KW-1185">Reference proteome</keyword>
<dbReference type="PANTHER" id="PTHR30154:SF34">
    <property type="entry name" value="TRANSCRIPTIONAL REGULATOR AZLB"/>
    <property type="match status" value="1"/>
</dbReference>
<feature type="domain" description="HTH asnC-type" evidence="4">
    <location>
        <begin position="4"/>
        <end position="64"/>
    </location>
</feature>
<reference evidence="5 6" key="1">
    <citation type="journal article" date="2014" name="Gene">
        <title>A comparative genomic analysis of the alkalitolerant soil bacterium Bacillus lehensis G1.</title>
        <authorList>
            <person name="Noor Y.M."/>
            <person name="Samsulrizal N.H."/>
            <person name="Jema'on N.A."/>
            <person name="Low K.O."/>
            <person name="Ramli A.N."/>
            <person name="Alias N.I."/>
            <person name="Damis S.I."/>
            <person name="Fuzi S.F."/>
            <person name="Isa M.N."/>
            <person name="Murad A.M."/>
            <person name="Raih M.F."/>
            <person name="Bakar F.D."/>
            <person name="Najimudin N."/>
            <person name="Mahadi N.M."/>
            <person name="Illias R.M."/>
        </authorList>
    </citation>
    <scope>NUCLEOTIDE SEQUENCE [LARGE SCALE GENOMIC DNA]</scope>
    <source>
        <strain evidence="5 6">G1</strain>
    </source>
</reference>
<dbReference type="Pfam" id="PF01037">
    <property type="entry name" value="AsnC_trans_reg"/>
    <property type="match status" value="1"/>
</dbReference>
<evidence type="ECO:0000313" key="5">
    <source>
        <dbReference type="EMBL" id="AIC95630.1"/>
    </source>
</evidence>
<evidence type="ECO:0000256" key="3">
    <source>
        <dbReference type="ARBA" id="ARBA00023163"/>
    </source>
</evidence>
<proteinExistence type="predicted"/>
<dbReference type="STRING" id="1246626.BleG1_3066"/>
<accession>A0A060M0T8</accession>